<keyword evidence="1" id="KW-1133">Transmembrane helix</keyword>
<proteinExistence type="predicted"/>
<protein>
    <recommendedName>
        <fullName evidence="2">ComEC/Rec2-related protein domain-containing protein</fullName>
    </recommendedName>
</protein>
<dbReference type="Pfam" id="PF03772">
    <property type="entry name" value="Competence"/>
    <property type="match status" value="1"/>
</dbReference>
<evidence type="ECO:0000313" key="3">
    <source>
        <dbReference type="EMBL" id="GAH36025.1"/>
    </source>
</evidence>
<feature type="non-terminal residue" evidence="3">
    <location>
        <position position="1"/>
    </location>
</feature>
<gene>
    <name evidence="3" type="ORF">S03H2_20305</name>
</gene>
<accession>X1FU33</accession>
<feature type="transmembrane region" description="Helical" evidence="1">
    <location>
        <begin position="17"/>
        <end position="35"/>
    </location>
</feature>
<dbReference type="EMBL" id="BARU01010687">
    <property type="protein sequence ID" value="GAH36025.1"/>
    <property type="molecule type" value="Genomic_DNA"/>
</dbReference>
<keyword evidence="1" id="KW-0812">Transmembrane</keyword>
<comment type="caution">
    <text evidence="3">The sequence shown here is derived from an EMBL/GenBank/DDBJ whole genome shotgun (WGS) entry which is preliminary data.</text>
</comment>
<keyword evidence="1" id="KW-0472">Membrane</keyword>
<evidence type="ECO:0000256" key="1">
    <source>
        <dbReference type="SAM" id="Phobius"/>
    </source>
</evidence>
<name>X1FU33_9ZZZZ</name>
<evidence type="ECO:0000259" key="2">
    <source>
        <dbReference type="Pfam" id="PF03772"/>
    </source>
</evidence>
<reference evidence="3" key="1">
    <citation type="journal article" date="2014" name="Front. Microbiol.">
        <title>High frequency of phylogenetically diverse reductive dehalogenase-homologous genes in deep subseafloor sedimentary metagenomes.</title>
        <authorList>
            <person name="Kawai M."/>
            <person name="Futagami T."/>
            <person name="Toyoda A."/>
            <person name="Takaki Y."/>
            <person name="Nishi S."/>
            <person name="Hori S."/>
            <person name="Arai W."/>
            <person name="Tsubouchi T."/>
            <person name="Morono Y."/>
            <person name="Uchiyama I."/>
            <person name="Ito T."/>
            <person name="Fujiyama A."/>
            <person name="Inagaki F."/>
            <person name="Takami H."/>
        </authorList>
    </citation>
    <scope>NUCLEOTIDE SEQUENCE</scope>
    <source>
        <strain evidence="3">Expedition CK06-06</strain>
    </source>
</reference>
<dbReference type="InterPro" id="IPR004477">
    <property type="entry name" value="ComEC_N"/>
</dbReference>
<feature type="domain" description="ComEC/Rec2-related protein" evidence="2">
    <location>
        <begin position="6"/>
        <end position="49"/>
    </location>
</feature>
<sequence>AIVLSFGILIFGRQRSIYIWLALIVTWLYVSLTGMRPPVIRAAIMGSLF</sequence>
<organism evidence="3">
    <name type="scientific">marine sediment metagenome</name>
    <dbReference type="NCBI Taxonomy" id="412755"/>
    <lineage>
        <taxon>unclassified sequences</taxon>
        <taxon>metagenomes</taxon>
        <taxon>ecological metagenomes</taxon>
    </lineage>
</organism>
<dbReference type="AlphaFoldDB" id="X1FU33"/>